<dbReference type="EMBL" id="CAJOAY010007191">
    <property type="protein sequence ID" value="CAF4160466.1"/>
    <property type="molecule type" value="Genomic_DNA"/>
</dbReference>
<dbReference type="GO" id="GO:0016020">
    <property type="term" value="C:membrane"/>
    <property type="evidence" value="ECO:0007669"/>
    <property type="project" value="InterPro"/>
</dbReference>
<evidence type="ECO:0000256" key="7">
    <source>
        <dbReference type="ARBA" id="ARBA00022679"/>
    </source>
</evidence>
<evidence type="ECO:0000256" key="10">
    <source>
        <dbReference type="ARBA" id="ARBA00022842"/>
    </source>
</evidence>
<sequence length="194" mass="22594">GKAMASNETEAYKIMTMLDVDYILVIFGGVIGFSGDDINKFLWMVRIAEGEHPKDIKEKNYFNENKEYRVDKSGSPILFNCLMYKLCYYRFGELYTDSAQPSGFDRTRSVEIGHKHFDLEHVEEAYTSANWIVRIYRVKKLSNRFQAKDALEKIQQRQSTSSLSEESFEEIHRKGVILNKSHVKKGTKKSIRRT</sequence>
<comment type="caution">
    <text evidence="14">The sequence shown here is derived from an EMBL/GenBank/DDBJ whole genome shotgun (WGS) entry which is preliminary data.</text>
</comment>
<reference evidence="14" key="1">
    <citation type="submission" date="2021-02" db="EMBL/GenBank/DDBJ databases">
        <authorList>
            <person name="Nowell W R."/>
        </authorList>
    </citation>
    <scope>NUCLEOTIDE SEQUENCE</scope>
</reference>
<evidence type="ECO:0000256" key="3">
    <source>
        <dbReference type="ARBA" id="ARBA00004127"/>
    </source>
</evidence>
<keyword evidence="13" id="KW-0464">Manganese</keyword>
<accession>A0A819YY71</accession>
<keyword evidence="7" id="KW-0808">Transferase</keyword>
<proteinExistence type="inferred from homology"/>
<dbReference type="InterPro" id="IPR003674">
    <property type="entry name" value="Oligo_trans_STT3"/>
</dbReference>
<keyword evidence="10" id="KW-0460">Magnesium</keyword>
<organism evidence="14 15">
    <name type="scientific">Adineta steineri</name>
    <dbReference type="NCBI Taxonomy" id="433720"/>
    <lineage>
        <taxon>Eukaryota</taxon>
        <taxon>Metazoa</taxon>
        <taxon>Spiralia</taxon>
        <taxon>Gnathifera</taxon>
        <taxon>Rotifera</taxon>
        <taxon>Eurotatoria</taxon>
        <taxon>Bdelloidea</taxon>
        <taxon>Adinetida</taxon>
        <taxon>Adinetidae</taxon>
        <taxon>Adineta</taxon>
    </lineage>
</organism>
<keyword evidence="6" id="KW-0328">Glycosyltransferase</keyword>
<dbReference type="GO" id="GO:0043687">
    <property type="term" value="P:post-translational protein modification"/>
    <property type="evidence" value="ECO:0007669"/>
    <property type="project" value="TreeGrafter"/>
</dbReference>
<dbReference type="UniPathway" id="UPA00378"/>
<dbReference type="AlphaFoldDB" id="A0A819YY71"/>
<gene>
    <name evidence="14" type="ORF">OKA104_LOCUS38763</name>
</gene>
<comment type="cofactor">
    <cofactor evidence="2">
        <name>Mg(2+)</name>
        <dbReference type="ChEBI" id="CHEBI:18420"/>
    </cofactor>
</comment>
<dbReference type="Gene3D" id="3.40.50.12610">
    <property type="match status" value="1"/>
</dbReference>
<evidence type="ECO:0000313" key="15">
    <source>
        <dbReference type="Proteomes" id="UP000663881"/>
    </source>
</evidence>
<protein>
    <submittedName>
        <fullName evidence="14">Uncharacterized protein</fullName>
    </submittedName>
</protein>
<evidence type="ECO:0000256" key="5">
    <source>
        <dbReference type="ARBA" id="ARBA00010810"/>
    </source>
</evidence>
<evidence type="ECO:0000256" key="8">
    <source>
        <dbReference type="ARBA" id="ARBA00022692"/>
    </source>
</evidence>
<dbReference type="GO" id="GO:0004579">
    <property type="term" value="F:dolichyl-diphosphooligosaccharide-protein glycotransferase activity"/>
    <property type="evidence" value="ECO:0007669"/>
    <property type="project" value="TreeGrafter"/>
</dbReference>
<evidence type="ECO:0000256" key="1">
    <source>
        <dbReference type="ARBA" id="ARBA00001936"/>
    </source>
</evidence>
<evidence type="ECO:0000256" key="9">
    <source>
        <dbReference type="ARBA" id="ARBA00022723"/>
    </source>
</evidence>
<evidence type="ECO:0000256" key="6">
    <source>
        <dbReference type="ARBA" id="ARBA00022676"/>
    </source>
</evidence>
<keyword evidence="12" id="KW-0472">Membrane</keyword>
<dbReference type="GO" id="GO:0046872">
    <property type="term" value="F:metal ion binding"/>
    <property type="evidence" value="ECO:0007669"/>
    <property type="project" value="UniProtKB-KW"/>
</dbReference>
<dbReference type="Proteomes" id="UP000663881">
    <property type="component" value="Unassembled WGS sequence"/>
</dbReference>
<dbReference type="GO" id="GO:0012505">
    <property type="term" value="C:endomembrane system"/>
    <property type="evidence" value="ECO:0007669"/>
    <property type="project" value="UniProtKB-SubCell"/>
</dbReference>
<feature type="non-terminal residue" evidence="14">
    <location>
        <position position="1"/>
    </location>
</feature>
<dbReference type="PANTHER" id="PTHR13872:SF1">
    <property type="entry name" value="DOLICHYL-DIPHOSPHOOLIGOSACCHARIDE--PROTEIN GLYCOSYLTRANSFERASE SUBUNIT STT3B"/>
    <property type="match status" value="1"/>
</dbReference>
<evidence type="ECO:0000256" key="13">
    <source>
        <dbReference type="ARBA" id="ARBA00023211"/>
    </source>
</evidence>
<evidence type="ECO:0000256" key="12">
    <source>
        <dbReference type="ARBA" id="ARBA00023136"/>
    </source>
</evidence>
<evidence type="ECO:0000256" key="2">
    <source>
        <dbReference type="ARBA" id="ARBA00001946"/>
    </source>
</evidence>
<keyword evidence="9" id="KW-0479">Metal-binding</keyword>
<comment type="pathway">
    <text evidence="4">Protein modification; protein glycosylation.</text>
</comment>
<keyword evidence="11" id="KW-1133">Transmembrane helix</keyword>
<evidence type="ECO:0000256" key="11">
    <source>
        <dbReference type="ARBA" id="ARBA00022989"/>
    </source>
</evidence>
<dbReference type="PANTHER" id="PTHR13872">
    <property type="entry name" value="DOLICHYL-DIPHOSPHOOLIGOSACCHARIDE--PROTEIN GLYCOSYLTRANSFERASE SUBUNIT"/>
    <property type="match status" value="1"/>
</dbReference>
<comment type="similarity">
    <text evidence="5">Belongs to the STT3 family.</text>
</comment>
<keyword evidence="8" id="KW-0812">Transmembrane</keyword>
<comment type="cofactor">
    <cofactor evidence="1">
        <name>Mn(2+)</name>
        <dbReference type="ChEBI" id="CHEBI:29035"/>
    </cofactor>
</comment>
<evidence type="ECO:0000313" key="14">
    <source>
        <dbReference type="EMBL" id="CAF4160466.1"/>
    </source>
</evidence>
<evidence type="ECO:0000256" key="4">
    <source>
        <dbReference type="ARBA" id="ARBA00004922"/>
    </source>
</evidence>
<name>A0A819YY71_9BILA</name>
<comment type="subcellular location">
    <subcellularLocation>
        <location evidence="3">Endomembrane system</location>
        <topology evidence="3">Multi-pass membrane protein</topology>
    </subcellularLocation>
</comment>
<dbReference type="GO" id="GO:0018279">
    <property type="term" value="P:protein N-linked glycosylation via asparagine"/>
    <property type="evidence" value="ECO:0007669"/>
    <property type="project" value="TreeGrafter"/>
</dbReference>